<dbReference type="PANTHER" id="PTHR22594">
    <property type="entry name" value="ASPARTYL/LYSYL-TRNA SYNTHETASE"/>
    <property type="match status" value="1"/>
</dbReference>
<name>A0A2P2LT60_RHIMU</name>
<feature type="domain" description="OB" evidence="7">
    <location>
        <begin position="120"/>
        <end position="199"/>
    </location>
</feature>
<reference evidence="8" key="1">
    <citation type="submission" date="2018-02" db="EMBL/GenBank/DDBJ databases">
        <title>Rhizophora mucronata_Transcriptome.</title>
        <authorList>
            <person name="Meera S.P."/>
            <person name="Sreeshan A."/>
            <person name="Augustine A."/>
        </authorList>
    </citation>
    <scope>NUCLEOTIDE SEQUENCE</scope>
    <source>
        <tissue evidence="8">Leaf</tissue>
    </source>
</reference>
<keyword evidence="2" id="KW-0547">Nucleotide-binding</keyword>
<dbReference type="CDD" id="cd04318">
    <property type="entry name" value="EcAsnRS_like_N"/>
    <property type="match status" value="1"/>
</dbReference>
<evidence type="ECO:0000256" key="4">
    <source>
        <dbReference type="ARBA" id="ARBA00022917"/>
    </source>
</evidence>
<protein>
    <submittedName>
        <fullName evidence="8">Uncharacterized protein MANES_01G080800</fullName>
    </submittedName>
</protein>
<dbReference type="EMBL" id="GGEC01040684">
    <property type="protein sequence ID" value="MBX21168.1"/>
    <property type="molecule type" value="Transcribed_RNA"/>
</dbReference>
<evidence type="ECO:0000313" key="8">
    <source>
        <dbReference type="EMBL" id="MBX21168.1"/>
    </source>
</evidence>
<dbReference type="InterPro" id="IPR012340">
    <property type="entry name" value="NA-bd_OB-fold"/>
</dbReference>
<keyword evidence="1" id="KW-0436">Ligase</keyword>
<sequence length="309" mass="33800">MAAASLAPAVPLRFNPYSTLRFKSLFTSSKPILFKTLIKRSHSSREKSLLCRQLPFHYGSRRFFVSSASGASPSSMKPPELAENRMGEMGNRVGGFRKKSKIADIKTGPLEGLDRFGRIVVVMGWVRTLRVQRSITFIEVNDGSCLSNMQCVMDAEAEGYDQIEGGMVTTGASILVQGIVVESQGSKQKVELKVNKIVVVGESDPSYPIQKKKVGREFLRTKAHLRPRTNTFGAVARVRNALAYSTHKFFQENGFVWVSSPIITASDCEGAGEQFCVTTLIPSSEEAAASPMAGIPKTQNGLIDWSQVG</sequence>
<dbReference type="GO" id="GO:0004816">
    <property type="term" value="F:asparagine-tRNA ligase activity"/>
    <property type="evidence" value="ECO:0007669"/>
    <property type="project" value="TreeGrafter"/>
</dbReference>
<evidence type="ECO:0000259" key="7">
    <source>
        <dbReference type="Pfam" id="PF01336"/>
    </source>
</evidence>
<dbReference type="InterPro" id="IPR004365">
    <property type="entry name" value="NA-bd_OB_tRNA"/>
</dbReference>
<dbReference type="Gene3D" id="2.40.50.140">
    <property type="entry name" value="Nucleic acid-binding proteins"/>
    <property type="match status" value="1"/>
</dbReference>
<dbReference type="InterPro" id="IPR004364">
    <property type="entry name" value="Aa-tRNA-synt_II"/>
</dbReference>
<keyword evidence="4" id="KW-0648">Protein biosynthesis</keyword>
<evidence type="ECO:0000256" key="1">
    <source>
        <dbReference type="ARBA" id="ARBA00022598"/>
    </source>
</evidence>
<dbReference type="Pfam" id="PF00152">
    <property type="entry name" value="tRNA-synt_2"/>
    <property type="match status" value="1"/>
</dbReference>
<evidence type="ECO:0000256" key="5">
    <source>
        <dbReference type="ARBA" id="ARBA00023146"/>
    </source>
</evidence>
<dbReference type="Gene3D" id="3.30.930.10">
    <property type="entry name" value="Bira Bifunctional Protein, Domain 2"/>
    <property type="match status" value="1"/>
</dbReference>
<keyword evidence="3" id="KW-0067">ATP-binding</keyword>
<dbReference type="Pfam" id="PF01336">
    <property type="entry name" value="tRNA_anti-codon"/>
    <property type="match status" value="1"/>
</dbReference>
<dbReference type="GO" id="GO:0005739">
    <property type="term" value="C:mitochondrion"/>
    <property type="evidence" value="ECO:0007669"/>
    <property type="project" value="TreeGrafter"/>
</dbReference>
<evidence type="ECO:0000259" key="6">
    <source>
        <dbReference type="Pfam" id="PF00152"/>
    </source>
</evidence>
<organism evidence="8">
    <name type="scientific">Rhizophora mucronata</name>
    <name type="common">Asiatic mangrove</name>
    <dbReference type="NCBI Taxonomy" id="61149"/>
    <lineage>
        <taxon>Eukaryota</taxon>
        <taxon>Viridiplantae</taxon>
        <taxon>Streptophyta</taxon>
        <taxon>Embryophyta</taxon>
        <taxon>Tracheophyta</taxon>
        <taxon>Spermatophyta</taxon>
        <taxon>Magnoliopsida</taxon>
        <taxon>eudicotyledons</taxon>
        <taxon>Gunneridae</taxon>
        <taxon>Pentapetalae</taxon>
        <taxon>rosids</taxon>
        <taxon>fabids</taxon>
        <taxon>Malpighiales</taxon>
        <taxon>Rhizophoraceae</taxon>
        <taxon>Rhizophora</taxon>
    </lineage>
</organism>
<dbReference type="SUPFAM" id="SSF50249">
    <property type="entry name" value="Nucleic acid-binding proteins"/>
    <property type="match status" value="1"/>
</dbReference>
<keyword evidence="5" id="KW-0030">Aminoacyl-tRNA synthetase</keyword>
<dbReference type="SUPFAM" id="SSF55681">
    <property type="entry name" value="Class II aaRS and biotin synthetases"/>
    <property type="match status" value="1"/>
</dbReference>
<dbReference type="GO" id="GO:0005524">
    <property type="term" value="F:ATP binding"/>
    <property type="evidence" value="ECO:0007669"/>
    <property type="project" value="UniProtKB-KW"/>
</dbReference>
<accession>A0A2P2LT60</accession>
<evidence type="ECO:0000256" key="3">
    <source>
        <dbReference type="ARBA" id="ARBA00022840"/>
    </source>
</evidence>
<dbReference type="AlphaFoldDB" id="A0A2P2LT60"/>
<dbReference type="GO" id="GO:0003676">
    <property type="term" value="F:nucleic acid binding"/>
    <property type="evidence" value="ECO:0007669"/>
    <property type="project" value="InterPro"/>
</dbReference>
<feature type="domain" description="Aminoacyl-tRNA synthetase class II (D/K/N)" evidence="6">
    <location>
        <begin position="219"/>
        <end position="279"/>
    </location>
</feature>
<dbReference type="PANTHER" id="PTHR22594:SF34">
    <property type="entry name" value="ASPARAGINE--TRNA LIGASE, MITOCHONDRIAL-RELATED"/>
    <property type="match status" value="1"/>
</dbReference>
<dbReference type="InterPro" id="IPR045864">
    <property type="entry name" value="aa-tRNA-synth_II/BPL/LPL"/>
</dbReference>
<evidence type="ECO:0000256" key="2">
    <source>
        <dbReference type="ARBA" id="ARBA00022741"/>
    </source>
</evidence>
<dbReference type="GO" id="GO:0006421">
    <property type="term" value="P:asparaginyl-tRNA aminoacylation"/>
    <property type="evidence" value="ECO:0007669"/>
    <property type="project" value="TreeGrafter"/>
</dbReference>
<proteinExistence type="predicted"/>